<name>A0A9P1DYH4_CUSEU</name>
<dbReference type="OrthoDB" id="1749486at2759"/>
<dbReference type="InterPro" id="IPR015915">
    <property type="entry name" value="Kelch-typ_b-propeller"/>
</dbReference>
<organism evidence="1 2">
    <name type="scientific">Cuscuta europaea</name>
    <name type="common">European dodder</name>
    <dbReference type="NCBI Taxonomy" id="41803"/>
    <lineage>
        <taxon>Eukaryota</taxon>
        <taxon>Viridiplantae</taxon>
        <taxon>Streptophyta</taxon>
        <taxon>Embryophyta</taxon>
        <taxon>Tracheophyta</taxon>
        <taxon>Spermatophyta</taxon>
        <taxon>Magnoliopsida</taxon>
        <taxon>eudicotyledons</taxon>
        <taxon>Gunneridae</taxon>
        <taxon>Pentapetalae</taxon>
        <taxon>asterids</taxon>
        <taxon>lamiids</taxon>
        <taxon>Solanales</taxon>
        <taxon>Convolvulaceae</taxon>
        <taxon>Cuscuteae</taxon>
        <taxon>Cuscuta</taxon>
        <taxon>Cuscuta subgen. Cuscuta</taxon>
    </lineage>
</organism>
<proteinExistence type="predicted"/>
<keyword evidence="2" id="KW-1185">Reference proteome</keyword>
<reference evidence="1" key="1">
    <citation type="submission" date="2022-07" db="EMBL/GenBank/DDBJ databases">
        <authorList>
            <person name="Macas J."/>
            <person name="Novak P."/>
            <person name="Neumann P."/>
        </authorList>
    </citation>
    <scope>NUCLEOTIDE SEQUENCE</scope>
</reference>
<evidence type="ECO:0000313" key="2">
    <source>
        <dbReference type="Proteomes" id="UP001152484"/>
    </source>
</evidence>
<dbReference type="EMBL" id="CAMAPE010000004">
    <property type="protein sequence ID" value="CAH9059977.1"/>
    <property type="molecule type" value="Genomic_DNA"/>
</dbReference>
<evidence type="ECO:0000313" key="1">
    <source>
        <dbReference type="EMBL" id="CAH9059977.1"/>
    </source>
</evidence>
<dbReference type="Proteomes" id="UP001152484">
    <property type="component" value="Unassembled WGS sequence"/>
</dbReference>
<sequence length="393" mass="44694">MHPHQEYTTSTVYLFLSYSNNVRHDEGYSLHAIDICVSDEQGLVVESPRLLVRLPLQNRPGMVCAKLGSKFYFLGGEKRDVLVGDNRPSDVFVYDPTNTSMNAKDSAYRVVGGVSMNYGKADPTTFEVNGKLYVLGCRYTKNVDEHSLFEEYDPVKNGWTNLEVTPARGDEIYDCLSSFVVSPCRVLISAAFGFVWSQWVILIFNPQTYEWTNTINTDTKFDPCFFVEDSFYGREGIYGLFKLGPFTFSEDYQLFHVRKASSIDWGDTSPISWPFFCFPPPLICHLYDRCFCVIIESDVLLVNGAPPHPNPRCLEIIIYKELQGDQTCFKLQFLHHSFIQMDTAFNCISILESCHVVSSGGKNKRILVGDKNVESNLEYENKVDDKKIGTNLC</sequence>
<accession>A0A9P1DYH4</accession>
<protein>
    <submittedName>
        <fullName evidence="1">Uncharacterized protein</fullName>
    </submittedName>
</protein>
<comment type="caution">
    <text evidence="1">The sequence shown here is derived from an EMBL/GenBank/DDBJ whole genome shotgun (WGS) entry which is preliminary data.</text>
</comment>
<dbReference type="Gene3D" id="2.120.10.80">
    <property type="entry name" value="Kelch-type beta propeller"/>
    <property type="match status" value="1"/>
</dbReference>
<dbReference type="SUPFAM" id="SSF117281">
    <property type="entry name" value="Kelch motif"/>
    <property type="match status" value="1"/>
</dbReference>
<gene>
    <name evidence="1" type="ORF">CEURO_LOCUS1497</name>
</gene>
<dbReference type="AlphaFoldDB" id="A0A9P1DYH4"/>